<dbReference type="PANTHER" id="PTHR12714:SF9">
    <property type="entry name" value="PROTEIN-S-ISOPRENYLCYSTEINE O-METHYLTRANSFERASE"/>
    <property type="match status" value="1"/>
</dbReference>
<dbReference type="InterPro" id="IPR007318">
    <property type="entry name" value="Phopholipid_MeTrfase"/>
</dbReference>
<name>A0A8T8K206_9EURY</name>
<reference evidence="6" key="1">
    <citation type="submission" date="2020-07" db="EMBL/GenBank/DDBJ databases">
        <title>Methanobacterium. sp. MethCan genome.</title>
        <authorList>
            <person name="Postec A."/>
            <person name="Quemeneur M."/>
        </authorList>
    </citation>
    <scope>NUCLEOTIDE SEQUENCE</scope>
    <source>
        <strain evidence="6">MethCAN</strain>
    </source>
</reference>
<comment type="subcellular location">
    <subcellularLocation>
        <location evidence="1">Endomembrane system</location>
        <topology evidence="1">Multi-pass membrane protein</topology>
    </subcellularLocation>
</comment>
<proteinExistence type="predicted"/>
<gene>
    <name evidence="6" type="ORF">HYG87_00750</name>
</gene>
<sequence>MLEENIWSHFGNWWAVLVWIAIYAVFLLFVPFYKKSKVKPTGAYLAFVVAFAIEMFGVPFSMFALGWAFGIWLPEGILWGHTLSSYIGDLGTWIGLLISLSGVALVLVGWKRIHKNYWIKETGEGKLVTDGIYKYLRHPQYTGFFLITLGIMFEWATIPLIVLYLLLLVLYYKLAKREEQDMLDEFGEEYQEYKAKTRMFIPYVL</sequence>
<keyword evidence="7" id="KW-1185">Reference proteome</keyword>
<keyword evidence="4 5" id="KW-0472">Membrane</keyword>
<evidence type="ECO:0000256" key="4">
    <source>
        <dbReference type="ARBA" id="ARBA00023136"/>
    </source>
</evidence>
<evidence type="ECO:0000256" key="3">
    <source>
        <dbReference type="ARBA" id="ARBA00022989"/>
    </source>
</evidence>
<dbReference type="GeneID" id="64819248"/>
<dbReference type="KEGG" id="meme:HYG87_00750"/>
<keyword evidence="3 5" id="KW-1133">Transmembrane helix</keyword>
<dbReference type="GO" id="GO:0016740">
    <property type="term" value="F:transferase activity"/>
    <property type="evidence" value="ECO:0007669"/>
    <property type="project" value="UniProtKB-ARBA"/>
</dbReference>
<feature type="transmembrane region" description="Helical" evidence="5">
    <location>
        <begin position="12"/>
        <end position="32"/>
    </location>
</feature>
<dbReference type="RefSeq" id="WP_211533339.1">
    <property type="nucleotide sequence ID" value="NZ_CP058560.1"/>
</dbReference>
<feature type="transmembrane region" description="Helical" evidence="5">
    <location>
        <begin position="44"/>
        <end position="70"/>
    </location>
</feature>
<accession>A0A8T8K206</accession>
<evidence type="ECO:0000313" key="7">
    <source>
        <dbReference type="Proteomes" id="UP000681041"/>
    </source>
</evidence>
<evidence type="ECO:0000256" key="2">
    <source>
        <dbReference type="ARBA" id="ARBA00022692"/>
    </source>
</evidence>
<feature type="transmembrane region" description="Helical" evidence="5">
    <location>
        <begin position="90"/>
        <end position="110"/>
    </location>
</feature>
<dbReference type="OrthoDB" id="78244at2157"/>
<dbReference type="AlphaFoldDB" id="A0A8T8K206"/>
<evidence type="ECO:0000313" key="6">
    <source>
        <dbReference type="EMBL" id="QUH22394.1"/>
    </source>
</evidence>
<dbReference type="Pfam" id="PF04191">
    <property type="entry name" value="PEMT"/>
    <property type="match status" value="1"/>
</dbReference>
<dbReference type="EMBL" id="CP058560">
    <property type="protein sequence ID" value="QUH22394.1"/>
    <property type="molecule type" value="Genomic_DNA"/>
</dbReference>
<feature type="transmembrane region" description="Helical" evidence="5">
    <location>
        <begin position="144"/>
        <end position="172"/>
    </location>
</feature>
<protein>
    <submittedName>
        <fullName evidence="6">Isoprenylcysteine carboxylmethyltransferase family protein</fullName>
    </submittedName>
</protein>
<evidence type="ECO:0000256" key="1">
    <source>
        <dbReference type="ARBA" id="ARBA00004127"/>
    </source>
</evidence>
<organism evidence="6 7">
    <name type="scientific">Methanobacterium alkalithermotolerans</name>
    <dbReference type="NCBI Taxonomy" id="2731220"/>
    <lineage>
        <taxon>Archaea</taxon>
        <taxon>Methanobacteriati</taxon>
        <taxon>Methanobacteriota</taxon>
        <taxon>Methanomada group</taxon>
        <taxon>Methanobacteria</taxon>
        <taxon>Methanobacteriales</taxon>
        <taxon>Methanobacteriaceae</taxon>
        <taxon>Methanobacterium</taxon>
    </lineage>
</organism>
<dbReference type="PANTHER" id="PTHR12714">
    <property type="entry name" value="PROTEIN-S ISOPRENYLCYSTEINE O-METHYLTRANSFERASE"/>
    <property type="match status" value="1"/>
</dbReference>
<dbReference type="Proteomes" id="UP000681041">
    <property type="component" value="Chromosome"/>
</dbReference>
<dbReference type="GO" id="GO:0012505">
    <property type="term" value="C:endomembrane system"/>
    <property type="evidence" value="ECO:0007669"/>
    <property type="project" value="UniProtKB-SubCell"/>
</dbReference>
<evidence type="ECO:0000256" key="5">
    <source>
        <dbReference type="SAM" id="Phobius"/>
    </source>
</evidence>
<dbReference type="Gene3D" id="1.20.120.1630">
    <property type="match status" value="1"/>
</dbReference>
<keyword evidence="2 5" id="KW-0812">Transmembrane</keyword>